<dbReference type="EMBL" id="LQWZ01000012">
    <property type="protein sequence ID" value="OAH57987.1"/>
    <property type="molecule type" value="Genomic_DNA"/>
</dbReference>
<comment type="caution">
    <text evidence="2">The sequence shown here is derived from an EMBL/GenBank/DDBJ whole genome shotgun (WGS) entry which is preliminary data.</text>
</comment>
<organism evidence="2 3">
    <name type="scientific">Domibacillus aminovorans</name>
    <dbReference type="NCBI Taxonomy" id="29332"/>
    <lineage>
        <taxon>Bacteria</taxon>
        <taxon>Bacillati</taxon>
        <taxon>Bacillota</taxon>
        <taxon>Bacilli</taxon>
        <taxon>Bacillales</taxon>
        <taxon>Bacillaceae</taxon>
        <taxon>Domibacillus</taxon>
    </lineage>
</organism>
<name>A0A177KXT9_9BACI</name>
<protein>
    <submittedName>
        <fullName evidence="2">Uncharacterized protein</fullName>
    </submittedName>
</protein>
<gene>
    <name evidence="2" type="ORF">AWH48_02995</name>
</gene>
<sequence length="288" mass="32213">MKKSFLKKVSGFRSDKRKNKIISGVIYFYLFAVIFVGIGKLTGVEVPTFSSENGADIQQQSASKPKSVEKEKTKIPEYSIVKDDLAELGRWRLTLETNSTNETELKNLVAHTRKMAKEKDVKVASIFVDILKKDSPSKYPIASGRLVLDNIGQAQTGSDTETIDFTYQYDAKEHESFSICANPPRASKVLVAFKSAGLSVPEPRDNTINCMKFKCVQLITTEVVSIYKWPDEVTAKKILAKGIGDHQAGSFTIRFSESYNADGSIKYQPLPSKKAYIEQLDKLIYSKK</sequence>
<evidence type="ECO:0000313" key="2">
    <source>
        <dbReference type="EMBL" id="OAH57987.1"/>
    </source>
</evidence>
<dbReference type="Proteomes" id="UP000077271">
    <property type="component" value="Unassembled WGS sequence"/>
</dbReference>
<dbReference type="RefSeq" id="WP_018392693.1">
    <property type="nucleotide sequence ID" value="NZ_LQWZ01000012.1"/>
</dbReference>
<reference evidence="2 3" key="1">
    <citation type="submission" date="2016-01" db="EMBL/GenBank/DDBJ databases">
        <title>Investigation of taxonomic status of Bacillus aminovorans.</title>
        <authorList>
            <person name="Verma A."/>
            <person name="Pal Y."/>
            <person name="Krishnamurthi S."/>
        </authorList>
    </citation>
    <scope>NUCLEOTIDE SEQUENCE [LARGE SCALE GENOMIC DNA]</scope>
    <source>
        <strain evidence="2 3">DSM 4337</strain>
    </source>
</reference>
<accession>A0A177KXT9</accession>
<dbReference type="AlphaFoldDB" id="A0A177KXT9"/>
<dbReference type="OrthoDB" id="3404323at2"/>
<feature type="transmembrane region" description="Helical" evidence="1">
    <location>
        <begin position="21"/>
        <end position="41"/>
    </location>
</feature>
<evidence type="ECO:0000256" key="1">
    <source>
        <dbReference type="SAM" id="Phobius"/>
    </source>
</evidence>
<keyword evidence="1" id="KW-0472">Membrane</keyword>
<evidence type="ECO:0000313" key="3">
    <source>
        <dbReference type="Proteomes" id="UP000077271"/>
    </source>
</evidence>
<proteinExistence type="predicted"/>
<keyword evidence="1" id="KW-1133">Transmembrane helix</keyword>
<keyword evidence="1" id="KW-0812">Transmembrane</keyword>